<keyword evidence="3" id="KW-1185">Reference proteome</keyword>
<dbReference type="RefSeq" id="WP_143911005.1">
    <property type="nucleotide sequence ID" value="NZ_VLNT01000001.1"/>
</dbReference>
<dbReference type="AlphaFoldDB" id="A0A554SP14"/>
<gene>
    <name evidence="2" type="ORF">FNM00_00225</name>
</gene>
<evidence type="ECO:0000313" key="3">
    <source>
        <dbReference type="Proteomes" id="UP000316988"/>
    </source>
</evidence>
<evidence type="ECO:0000313" key="2">
    <source>
        <dbReference type="EMBL" id="TSD68058.1"/>
    </source>
</evidence>
<dbReference type="Proteomes" id="UP000316988">
    <property type="component" value="Unassembled WGS sequence"/>
</dbReference>
<organism evidence="2 3">
    <name type="scientific">Aeromicrobium piscarium</name>
    <dbReference type="NCBI Taxonomy" id="2590901"/>
    <lineage>
        <taxon>Bacteria</taxon>
        <taxon>Bacillati</taxon>
        <taxon>Actinomycetota</taxon>
        <taxon>Actinomycetes</taxon>
        <taxon>Propionibacteriales</taxon>
        <taxon>Nocardioidaceae</taxon>
        <taxon>Aeromicrobium</taxon>
    </lineage>
</organism>
<evidence type="ECO:0000259" key="1">
    <source>
        <dbReference type="Pfam" id="PF01979"/>
    </source>
</evidence>
<dbReference type="PANTHER" id="PTHR42717">
    <property type="entry name" value="DIHYDROOROTASE-RELATED"/>
    <property type="match status" value="1"/>
</dbReference>
<reference evidence="2 3" key="1">
    <citation type="submission" date="2019-07" db="EMBL/GenBank/DDBJ databases">
        <authorList>
            <person name="Zhao L.H."/>
        </authorList>
    </citation>
    <scope>NUCLEOTIDE SEQUENCE [LARGE SCALE GENOMIC DNA]</scope>
    <source>
        <strain evidence="2 3">Co35</strain>
    </source>
</reference>
<sequence length="388" mass="41929">MNDLLLRNALVHDPSTSTSREAHVAIDAGTIVSLDASDTTPARHVLDVEGAHVLPGLIDLHTHYYRWSTPLGYDPRRYSFRDGVTTIVDAGSAGALTLPGLVQTARGIGRGNLFAFVNLSTIGIIHNEVGELHDLRTADIDLLAEAIEENRDFVVGIKLRLSRWVNGEDPGNAREALRRALAAGERTGVPLMVHVFDPSLALIEILDALRPGDIVTHVFSRSRESVVASQENWDALLRARARGVVLDVGCGRGGLDFSVGREAIARGLYPDTISSDLTEVTADGPVFGLTATMSKMLAIGMPFEEVLRAVTINPATVLRRPELAELREGAVANLAVLAVERGSYEFEQLQFLEQVVETVTHDQSVRALATVLEGRVVVGDARLSTQEA</sequence>
<keyword evidence="2" id="KW-0378">Hydrolase</keyword>
<dbReference type="Pfam" id="PF01979">
    <property type="entry name" value="Amidohydro_1"/>
    <property type="match status" value="1"/>
</dbReference>
<dbReference type="GO" id="GO:0019213">
    <property type="term" value="F:deacetylase activity"/>
    <property type="evidence" value="ECO:0007669"/>
    <property type="project" value="InterPro"/>
</dbReference>
<dbReference type="InterPro" id="IPR032466">
    <property type="entry name" value="Metal_Hydrolase"/>
</dbReference>
<proteinExistence type="predicted"/>
<dbReference type="GO" id="GO:0016810">
    <property type="term" value="F:hydrolase activity, acting on carbon-nitrogen (but not peptide) bonds"/>
    <property type="evidence" value="ECO:0007669"/>
    <property type="project" value="InterPro"/>
</dbReference>
<comment type="caution">
    <text evidence="2">The sequence shown here is derived from an EMBL/GenBank/DDBJ whole genome shotgun (WGS) entry which is preliminary data.</text>
</comment>
<dbReference type="InterPro" id="IPR020043">
    <property type="entry name" value="Deacetylase_Atu3266-like"/>
</dbReference>
<dbReference type="OrthoDB" id="9766983at2"/>
<dbReference type="EMBL" id="VLNT01000001">
    <property type="protein sequence ID" value="TSD68058.1"/>
    <property type="molecule type" value="Genomic_DNA"/>
</dbReference>
<dbReference type="Gene3D" id="2.30.40.10">
    <property type="entry name" value="Urease, subunit C, domain 1"/>
    <property type="match status" value="1"/>
</dbReference>
<dbReference type="InterPro" id="IPR011059">
    <property type="entry name" value="Metal-dep_hydrolase_composite"/>
</dbReference>
<feature type="domain" description="Amidohydrolase-related" evidence="1">
    <location>
        <begin position="53"/>
        <end position="344"/>
    </location>
</feature>
<dbReference type="Gene3D" id="3.20.20.140">
    <property type="entry name" value="Metal-dependent hydrolases"/>
    <property type="match status" value="1"/>
</dbReference>
<dbReference type="SUPFAM" id="SSF51338">
    <property type="entry name" value="Composite domain of metallo-dependent hydrolases"/>
    <property type="match status" value="1"/>
</dbReference>
<dbReference type="InterPro" id="IPR006680">
    <property type="entry name" value="Amidohydro-rel"/>
</dbReference>
<dbReference type="PANTHER" id="PTHR42717:SF1">
    <property type="entry name" value="IMIDAZOLONEPROPIONASE AND RELATED AMIDOHYDROLASES"/>
    <property type="match status" value="1"/>
</dbReference>
<accession>A0A554SP14</accession>
<name>A0A554SP14_9ACTN</name>
<protein>
    <submittedName>
        <fullName evidence="2">Amidohydrolase/deacetylase family metallohydrolase</fullName>
    </submittedName>
</protein>
<dbReference type="SUPFAM" id="SSF51556">
    <property type="entry name" value="Metallo-dependent hydrolases"/>
    <property type="match status" value="1"/>
</dbReference>